<gene>
    <name evidence="3" type="ORF">PC117_g19435</name>
</gene>
<evidence type="ECO:0000256" key="1">
    <source>
        <dbReference type="SAM" id="MobiDB-lite"/>
    </source>
</evidence>
<evidence type="ECO:0000256" key="2">
    <source>
        <dbReference type="SAM" id="Phobius"/>
    </source>
</evidence>
<reference evidence="3" key="1">
    <citation type="submission" date="2018-10" db="EMBL/GenBank/DDBJ databases">
        <title>Effector identification in a new, highly contiguous assembly of the strawberry crown rot pathogen Phytophthora cactorum.</title>
        <authorList>
            <person name="Armitage A.D."/>
            <person name="Nellist C.F."/>
            <person name="Bates H."/>
            <person name="Vickerstaff R.J."/>
            <person name="Harrison R.J."/>
        </authorList>
    </citation>
    <scope>NUCLEOTIDE SEQUENCE</scope>
    <source>
        <strain evidence="3">4040</strain>
    </source>
</reference>
<proteinExistence type="predicted"/>
<protein>
    <submittedName>
        <fullName evidence="3">Uncharacterized protein</fullName>
    </submittedName>
</protein>
<evidence type="ECO:0000313" key="3">
    <source>
        <dbReference type="EMBL" id="KAG2910317.1"/>
    </source>
</evidence>
<name>A0A8T1BXN0_9STRA</name>
<sequence>MPGGLSCATNAPPYTPTNVVVVFALLNALPTLCGTGLLSLIGLAVRRGTEDAHHAANQRAPTGVRTADLRLNSSPTNDYA</sequence>
<feature type="compositionally biased region" description="Polar residues" evidence="1">
    <location>
        <begin position="71"/>
        <end position="80"/>
    </location>
</feature>
<dbReference type="Proteomes" id="UP000736787">
    <property type="component" value="Unassembled WGS sequence"/>
</dbReference>
<keyword evidence="2" id="KW-1133">Transmembrane helix</keyword>
<feature type="transmembrane region" description="Helical" evidence="2">
    <location>
        <begin position="20"/>
        <end position="45"/>
    </location>
</feature>
<comment type="caution">
    <text evidence="3">The sequence shown here is derived from an EMBL/GenBank/DDBJ whole genome shotgun (WGS) entry which is preliminary data.</text>
</comment>
<keyword evidence="2" id="KW-0472">Membrane</keyword>
<dbReference type="AlphaFoldDB" id="A0A8T1BXN0"/>
<evidence type="ECO:0000313" key="4">
    <source>
        <dbReference type="Proteomes" id="UP000736787"/>
    </source>
</evidence>
<keyword evidence="2" id="KW-0812">Transmembrane</keyword>
<organism evidence="3 4">
    <name type="scientific">Phytophthora cactorum</name>
    <dbReference type="NCBI Taxonomy" id="29920"/>
    <lineage>
        <taxon>Eukaryota</taxon>
        <taxon>Sar</taxon>
        <taxon>Stramenopiles</taxon>
        <taxon>Oomycota</taxon>
        <taxon>Peronosporomycetes</taxon>
        <taxon>Peronosporales</taxon>
        <taxon>Peronosporaceae</taxon>
        <taxon>Phytophthora</taxon>
    </lineage>
</organism>
<accession>A0A8T1BXN0</accession>
<dbReference type="EMBL" id="RCMK01000844">
    <property type="protein sequence ID" value="KAG2910317.1"/>
    <property type="molecule type" value="Genomic_DNA"/>
</dbReference>
<feature type="region of interest" description="Disordered" evidence="1">
    <location>
        <begin position="51"/>
        <end position="80"/>
    </location>
</feature>